<keyword evidence="2" id="KW-1185">Reference proteome</keyword>
<dbReference type="EMBL" id="AZJH01000037">
    <property type="protein sequence ID" value="ETD26299.1"/>
    <property type="molecule type" value="Genomic_DNA"/>
</dbReference>
<proteinExistence type="predicted"/>
<accession>V8CG08</accession>
<name>V8CG08_9BACT</name>
<dbReference type="HOGENOM" id="CLU_3046614_0_0_10"/>
<protein>
    <submittedName>
        <fullName evidence="1">Uncharacterized protein</fullName>
    </submittedName>
</protein>
<reference evidence="1 2" key="1">
    <citation type="submission" date="2013-10" db="EMBL/GenBank/DDBJ databases">
        <title>The Genome Sequence of Prevotella nigrescens CC14M.</title>
        <authorList>
            <consortium name="The Broad Institute Genomics Platform"/>
            <person name="Earl A."/>
            <person name="Allen-Vercoe E."/>
            <person name="Daigneault M."/>
            <person name="Young S.K."/>
            <person name="Zeng Q."/>
            <person name="Gargeya S."/>
            <person name="Fitzgerald M."/>
            <person name="Abouelleil A."/>
            <person name="Alvarado L."/>
            <person name="Chapman S.B."/>
            <person name="Gainer-Dewar J."/>
            <person name="Goldberg J."/>
            <person name="Griggs A."/>
            <person name="Gujja S."/>
            <person name="Hansen M."/>
            <person name="Howarth C."/>
            <person name="Imamovic A."/>
            <person name="Ireland A."/>
            <person name="Larimer J."/>
            <person name="McCowan C."/>
            <person name="Murphy C."/>
            <person name="Pearson M."/>
            <person name="Poon T.W."/>
            <person name="Priest M."/>
            <person name="Roberts A."/>
            <person name="Saif S."/>
            <person name="Shea T."/>
            <person name="Sykes S."/>
            <person name="Wortman J."/>
            <person name="Nusbaum C."/>
            <person name="Birren B."/>
        </authorList>
    </citation>
    <scope>NUCLEOTIDE SEQUENCE [LARGE SCALE GENOMIC DNA]</scope>
    <source>
        <strain evidence="1 2">CC14M</strain>
    </source>
</reference>
<evidence type="ECO:0000313" key="2">
    <source>
        <dbReference type="Proteomes" id="UP000018727"/>
    </source>
</evidence>
<dbReference type="AlphaFoldDB" id="V8CG08"/>
<dbReference type="Proteomes" id="UP000018727">
    <property type="component" value="Unassembled WGS sequence"/>
</dbReference>
<evidence type="ECO:0000313" key="1">
    <source>
        <dbReference type="EMBL" id="ETD26299.1"/>
    </source>
</evidence>
<sequence length="54" mass="6576">MPYITYYLSIHYKTCIFAEQKSRFYTVKVYISHYKTADIKNENLCLCNTKEWVL</sequence>
<comment type="caution">
    <text evidence="1">The sequence shown here is derived from an EMBL/GenBank/DDBJ whole genome shotgun (WGS) entry which is preliminary data.</text>
</comment>
<organism evidence="1 2">
    <name type="scientific">Prevotella nigrescens CC14M</name>
    <dbReference type="NCBI Taxonomy" id="1073366"/>
    <lineage>
        <taxon>Bacteria</taxon>
        <taxon>Pseudomonadati</taxon>
        <taxon>Bacteroidota</taxon>
        <taxon>Bacteroidia</taxon>
        <taxon>Bacteroidales</taxon>
        <taxon>Prevotellaceae</taxon>
        <taxon>Prevotella</taxon>
    </lineage>
</organism>
<gene>
    <name evidence="1" type="ORF">HMPREF1173_02266</name>
</gene>